<proteinExistence type="predicted"/>
<dbReference type="SUPFAM" id="SSF52317">
    <property type="entry name" value="Class I glutamine amidotransferase-like"/>
    <property type="match status" value="1"/>
</dbReference>
<dbReference type="Pfam" id="PF01965">
    <property type="entry name" value="DJ-1_PfpI"/>
    <property type="match status" value="1"/>
</dbReference>
<dbReference type="PANTHER" id="PTHR48094">
    <property type="entry name" value="PROTEIN/NUCLEIC ACID DEGLYCASE DJ-1-RELATED"/>
    <property type="match status" value="1"/>
</dbReference>
<dbReference type="CDD" id="cd03135">
    <property type="entry name" value="GATase1_DJ-1"/>
    <property type="match status" value="1"/>
</dbReference>
<dbReference type="PANTHER" id="PTHR48094:SF12">
    <property type="entry name" value="PARKINSON DISEASE PROTEIN 7 HOMOLOG"/>
    <property type="match status" value="1"/>
</dbReference>
<dbReference type="NCBIfam" id="TIGR01383">
    <property type="entry name" value="not_thiJ"/>
    <property type="match status" value="1"/>
</dbReference>
<comment type="caution">
    <text evidence="2">The sequence shown here is derived from an EMBL/GenBank/DDBJ whole genome shotgun (WGS) entry which is preliminary data.</text>
</comment>
<dbReference type="InterPro" id="IPR050325">
    <property type="entry name" value="Prot/Nucl_acid_deglycase"/>
</dbReference>
<dbReference type="InterPro" id="IPR002818">
    <property type="entry name" value="DJ-1/PfpI"/>
</dbReference>
<sequence length="184" mass="18701">MTTAHVYVAPGFEEVEMITIVDVLRRAGVETTMVALTSSRAVTGAHDITIQADIAFDAADGVIADAIILPGGGPGTAALQQKAELTPRLLAHLNAGKLVAALCAAPTVLARAGILSGRNATCFPGCEEVLREGGAHVTAANVVNDGQVTTSRGAGTAGLFALDLARQLVGEDAARAVGRAMLYV</sequence>
<organism evidence="2 3">
    <name type="scientific">Silvimonas iriomotensis</name>
    <dbReference type="NCBI Taxonomy" id="449662"/>
    <lineage>
        <taxon>Bacteria</taxon>
        <taxon>Pseudomonadati</taxon>
        <taxon>Pseudomonadota</taxon>
        <taxon>Betaproteobacteria</taxon>
        <taxon>Neisseriales</taxon>
        <taxon>Chitinibacteraceae</taxon>
        <taxon>Silvimonas</taxon>
    </lineage>
</organism>
<keyword evidence="3" id="KW-1185">Reference proteome</keyword>
<evidence type="ECO:0000259" key="1">
    <source>
        <dbReference type="Pfam" id="PF01965"/>
    </source>
</evidence>
<evidence type="ECO:0000313" key="2">
    <source>
        <dbReference type="EMBL" id="GGP18469.1"/>
    </source>
</evidence>
<feature type="domain" description="DJ-1/PfpI" evidence="1">
    <location>
        <begin position="4"/>
        <end position="166"/>
    </location>
</feature>
<evidence type="ECO:0000313" key="3">
    <source>
        <dbReference type="Proteomes" id="UP000637267"/>
    </source>
</evidence>
<dbReference type="InterPro" id="IPR029062">
    <property type="entry name" value="Class_I_gatase-like"/>
</dbReference>
<name>A0ABQ2P5C3_9NEIS</name>
<dbReference type="InterPro" id="IPR006287">
    <property type="entry name" value="DJ-1"/>
</dbReference>
<protein>
    <submittedName>
        <fullName evidence="2">Thiazole biosynthesis protein ThiJ</fullName>
    </submittedName>
</protein>
<dbReference type="Gene3D" id="3.40.50.880">
    <property type="match status" value="1"/>
</dbReference>
<dbReference type="Proteomes" id="UP000637267">
    <property type="component" value="Unassembled WGS sequence"/>
</dbReference>
<accession>A0ABQ2P5C3</accession>
<reference evidence="3" key="1">
    <citation type="journal article" date="2019" name="Int. J. Syst. Evol. Microbiol.">
        <title>The Global Catalogue of Microorganisms (GCM) 10K type strain sequencing project: providing services to taxonomists for standard genome sequencing and annotation.</title>
        <authorList>
            <consortium name="The Broad Institute Genomics Platform"/>
            <consortium name="The Broad Institute Genome Sequencing Center for Infectious Disease"/>
            <person name="Wu L."/>
            <person name="Ma J."/>
        </authorList>
    </citation>
    <scope>NUCLEOTIDE SEQUENCE [LARGE SCALE GENOMIC DNA]</scope>
    <source>
        <strain evidence="3">CGMCC 1.8859</strain>
    </source>
</reference>
<gene>
    <name evidence="2" type="ORF">GCM10010970_05140</name>
</gene>
<dbReference type="EMBL" id="BMLX01000001">
    <property type="protein sequence ID" value="GGP18469.1"/>
    <property type="molecule type" value="Genomic_DNA"/>
</dbReference>
<dbReference type="RefSeq" id="WP_188702024.1">
    <property type="nucleotide sequence ID" value="NZ_BMLX01000001.1"/>
</dbReference>